<dbReference type="CDD" id="cd00570">
    <property type="entry name" value="GST_N_family"/>
    <property type="match status" value="1"/>
</dbReference>
<dbReference type="InterPro" id="IPR004045">
    <property type="entry name" value="Glutathione_S-Trfase_N"/>
</dbReference>
<dbReference type="RefSeq" id="WP_279241178.1">
    <property type="nucleotide sequence ID" value="NZ_CP036501.1"/>
</dbReference>
<dbReference type="InterPro" id="IPR036249">
    <property type="entry name" value="Thioredoxin-like_sf"/>
</dbReference>
<evidence type="ECO:0000313" key="2">
    <source>
        <dbReference type="EMBL" id="UZP74718.1"/>
    </source>
</evidence>
<keyword evidence="3" id="KW-1185">Reference proteome</keyword>
<name>A0ABY6Q925_9GAMM</name>
<evidence type="ECO:0000313" key="3">
    <source>
        <dbReference type="Proteomes" id="UP001317963"/>
    </source>
</evidence>
<organism evidence="2 3">
    <name type="scientific">Candidatus Paraluminiphilus aquimaris</name>
    <dbReference type="NCBI Taxonomy" id="2518994"/>
    <lineage>
        <taxon>Bacteria</taxon>
        <taxon>Pseudomonadati</taxon>
        <taxon>Pseudomonadota</taxon>
        <taxon>Gammaproteobacteria</taxon>
        <taxon>Cellvibrionales</taxon>
        <taxon>Halieaceae</taxon>
        <taxon>Candidatus Paraluminiphilus</taxon>
    </lineage>
</organism>
<accession>A0ABY6Q925</accession>
<protein>
    <submittedName>
        <fullName evidence="2">Glutathione S-transferase family protein</fullName>
    </submittedName>
</protein>
<feature type="domain" description="GST N-terminal" evidence="1">
    <location>
        <begin position="8"/>
        <end position="77"/>
    </location>
</feature>
<proteinExistence type="predicted"/>
<dbReference type="EMBL" id="CP036501">
    <property type="protein sequence ID" value="UZP74718.1"/>
    <property type="molecule type" value="Genomic_DNA"/>
</dbReference>
<reference evidence="2 3" key="1">
    <citation type="submission" date="2019-02" db="EMBL/GenBank/DDBJ databases">
        <title>Halieaceae_genomes.</title>
        <authorList>
            <person name="Li S.-H."/>
        </authorList>
    </citation>
    <scope>NUCLEOTIDE SEQUENCE [LARGE SCALE GENOMIC DNA]</scope>
    <source>
        <strain evidence="2 3">JH123</strain>
    </source>
</reference>
<dbReference type="SUPFAM" id="SSF47616">
    <property type="entry name" value="GST C-terminal domain-like"/>
    <property type="match status" value="1"/>
</dbReference>
<dbReference type="Pfam" id="PF13417">
    <property type="entry name" value="GST_N_3"/>
    <property type="match status" value="1"/>
</dbReference>
<gene>
    <name evidence="2" type="ORF">E0F26_08185</name>
</gene>
<dbReference type="Proteomes" id="UP001317963">
    <property type="component" value="Chromosome"/>
</dbReference>
<evidence type="ECO:0000259" key="1">
    <source>
        <dbReference type="Pfam" id="PF13417"/>
    </source>
</evidence>
<sequence>MRHNEIILYHYPASPYAEKVRLMAGCLGVPWHSVEVPIQPPRETLSLLAGGYRRIPVAQVGADIYCDTALISEQIIARTTSPLATDSEAVVALADHAEQQAFFAAIRQNSQLKTAMGLIFKLGFKGMMAFAKDRATFAVGYAPAMLTPAEAKAVFKQYLEDLAANLSSARFLGGDTPCLGDFRCYHPIFLAIAFQSVKEAHLPEAVRAWMKRVEAFGWGQVSVMTDLDALEVARSETPDPMNEAAAAHADVGEWVTVSPTDTGKVPVTGTLVGMDAERISLLRRSDDVGDVHVHFPTAGFECIKINQ</sequence>
<dbReference type="Gene3D" id="3.40.30.110">
    <property type="match status" value="2"/>
</dbReference>
<dbReference type="InterPro" id="IPR036282">
    <property type="entry name" value="Glutathione-S-Trfase_C_sf"/>
</dbReference>
<dbReference type="SUPFAM" id="SSF52833">
    <property type="entry name" value="Thioredoxin-like"/>
    <property type="match status" value="1"/>
</dbReference>